<proteinExistence type="predicted"/>
<dbReference type="EMBL" id="ABCB02000020">
    <property type="protein sequence ID" value="EDO60278.1"/>
    <property type="molecule type" value="Genomic_DNA"/>
</dbReference>
<reference evidence="3 5" key="3">
    <citation type="submission" date="2017-07" db="EMBL/GenBank/DDBJ databases">
        <title>Prevalence of linear plasmids in Cutibacterium (Propionibacterium) acnes isolates obtained from prostatic tissue.</title>
        <authorList>
            <person name="Davidsson S."/>
            <person name="Carlsson J."/>
            <person name="Molling P."/>
            <person name="Andren O."/>
            <person name="Andersson S.-O."/>
            <person name="Brzuszkiewicz E."/>
            <person name="Poehlein A."/>
            <person name="Al-Zeer M."/>
            <person name="Brinkmann V."/>
            <person name="Scavenius C."/>
            <person name="Nazipi S."/>
            <person name="Soderquist B."/>
            <person name="Bruggemann H."/>
        </authorList>
    </citation>
    <scope>NUCLEOTIDE SEQUENCE [LARGE SCALE GENOMIC DNA]</scope>
    <source>
        <strain evidence="3 5">DSM 753</strain>
    </source>
</reference>
<protein>
    <submittedName>
        <fullName evidence="2">Phosphoribulokinase/uridine kinase family protein</fullName>
    </submittedName>
</protein>
<dbReference type="SUPFAM" id="SSF52540">
    <property type="entry name" value="P-loop containing nucleoside triphosphate hydrolases"/>
    <property type="match status" value="1"/>
</dbReference>
<organism evidence="2 4">
    <name type="scientific">[Clostridium] leptum DSM 753</name>
    <dbReference type="NCBI Taxonomy" id="428125"/>
    <lineage>
        <taxon>Bacteria</taxon>
        <taxon>Bacillati</taxon>
        <taxon>Bacillota</taxon>
        <taxon>Clostridia</taxon>
        <taxon>Eubacteriales</taxon>
        <taxon>Oscillospiraceae</taxon>
        <taxon>Oscillospiraceae incertae sedis</taxon>
    </lineage>
</organism>
<dbReference type="CDD" id="cd02028">
    <property type="entry name" value="UMPK_like"/>
    <property type="match status" value="1"/>
</dbReference>
<dbReference type="Pfam" id="PF00485">
    <property type="entry name" value="PRK"/>
    <property type="match status" value="1"/>
</dbReference>
<dbReference type="Proteomes" id="UP000220611">
    <property type="component" value="Unassembled WGS sequence"/>
</dbReference>
<accession>A7VWY1</accession>
<dbReference type="InterPro" id="IPR027417">
    <property type="entry name" value="P-loop_NTPase"/>
</dbReference>
<dbReference type="Gene3D" id="3.40.50.300">
    <property type="entry name" value="P-loop containing nucleotide triphosphate hydrolases"/>
    <property type="match status" value="1"/>
</dbReference>
<dbReference type="PANTHER" id="PTHR10285">
    <property type="entry name" value="URIDINE KINASE"/>
    <property type="match status" value="1"/>
</dbReference>
<evidence type="ECO:0000313" key="4">
    <source>
        <dbReference type="Proteomes" id="UP000003490"/>
    </source>
</evidence>
<comment type="caution">
    <text evidence="2">The sequence shown here is derived from an EMBL/GenBank/DDBJ whole genome shotgun (WGS) entry which is preliminary data.</text>
</comment>
<dbReference type="eggNOG" id="COG0572">
    <property type="taxonomic scope" value="Bacteria"/>
</dbReference>
<dbReference type="EMBL" id="NOXF01000001">
    <property type="protein sequence ID" value="PEQ25801.1"/>
    <property type="molecule type" value="Genomic_DNA"/>
</dbReference>
<reference evidence="2 4" key="1">
    <citation type="submission" date="2007-08" db="EMBL/GenBank/DDBJ databases">
        <title>Draft genome sequence of Clostridium leptum (DSM 753).</title>
        <authorList>
            <person name="Sudarsanam P."/>
            <person name="Ley R."/>
            <person name="Guruge J."/>
            <person name="Turnbaugh P.J."/>
            <person name="Mahowald M."/>
            <person name="Liep D."/>
            <person name="Gordon J."/>
        </authorList>
    </citation>
    <scope>NUCLEOTIDE SEQUENCE [LARGE SCALE GENOMIC DNA]</scope>
    <source>
        <strain evidence="2 4">DSM 753</strain>
    </source>
</reference>
<sequence length="319" mass="35903">MINFANSYHKYVNRFLEINEAAKEAPAELIRQVEGAYRSAVQEVAQEVFSLKNDCKVIMLSGPSGSGKTTTARILQKLLKEKGVSAVQISLDDFFMGEGKAPILDSGEYDYEDIRALNLEQVENCLLDLSNRGYCKKPTFDFEKKRPMPEITEIQLPPGGIAIVEGIHALNPLVTAHLPEDKILKMYVSVKQGIKDGDEVILSPRNLRLVRRLVRDYHFRATGPEKTLKSWGAVCRGENLFIQPFKRTSDITVNSIHIYEPCVLCHDALALLNSIHPASEFYDTAMDLKRRLSRFVQIDAGLVPRDSLLREFLGGGIYF</sequence>
<dbReference type="OrthoDB" id="9764644at2"/>
<keyword evidence="2" id="KW-0418">Kinase</keyword>
<evidence type="ECO:0000313" key="2">
    <source>
        <dbReference type="EMBL" id="EDO60278.1"/>
    </source>
</evidence>
<keyword evidence="2" id="KW-0808">Transferase</keyword>
<dbReference type="InterPro" id="IPR006083">
    <property type="entry name" value="PRK/URK"/>
</dbReference>
<gene>
    <name evidence="3" type="ORF">CH238_02060</name>
    <name evidence="2" type="ORF">CLOLEP_03104</name>
</gene>
<evidence type="ECO:0000313" key="5">
    <source>
        <dbReference type="Proteomes" id="UP000220611"/>
    </source>
</evidence>
<name>A7VWY1_9FIRM</name>
<keyword evidence="5" id="KW-1185">Reference proteome</keyword>
<reference evidence="2 4" key="2">
    <citation type="submission" date="2007-08" db="EMBL/GenBank/DDBJ databases">
        <authorList>
            <person name="Fulton L."/>
            <person name="Clifton S."/>
            <person name="Fulton B."/>
            <person name="Xu J."/>
            <person name="Minx P."/>
            <person name="Pepin K.H."/>
            <person name="Johnson M."/>
            <person name="Thiruvilangam P."/>
            <person name="Bhonagiri V."/>
            <person name="Nash W.E."/>
            <person name="Wang C."/>
            <person name="Mardis E.R."/>
            <person name="Wilson R.K."/>
        </authorList>
    </citation>
    <scope>NUCLEOTIDE SEQUENCE [LARGE SCALE GENOMIC DNA]</scope>
    <source>
        <strain evidence="2 4">DSM 753</strain>
    </source>
</reference>
<dbReference type="AlphaFoldDB" id="A7VWY1"/>
<feature type="domain" description="Phosphoribulokinase/uridine kinase" evidence="1">
    <location>
        <begin position="57"/>
        <end position="256"/>
    </location>
</feature>
<dbReference type="Proteomes" id="UP000003490">
    <property type="component" value="Unassembled WGS sequence"/>
</dbReference>
<evidence type="ECO:0000313" key="3">
    <source>
        <dbReference type="EMBL" id="PEQ25801.1"/>
    </source>
</evidence>
<dbReference type="GO" id="GO:0016301">
    <property type="term" value="F:kinase activity"/>
    <property type="evidence" value="ECO:0007669"/>
    <property type="project" value="UniProtKB-KW"/>
</dbReference>
<dbReference type="GO" id="GO:0005524">
    <property type="term" value="F:ATP binding"/>
    <property type="evidence" value="ECO:0007669"/>
    <property type="project" value="InterPro"/>
</dbReference>
<evidence type="ECO:0000259" key="1">
    <source>
        <dbReference type="Pfam" id="PF00485"/>
    </source>
</evidence>
<dbReference type="HOGENOM" id="CLU_023775_0_0_9"/>